<feature type="coiled-coil region" evidence="4">
    <location>
        <begin position="225"/>
        <end position="252"/>
    </location>
</feature>
<dbReference type="RefSeq" id="WP_171192862.1">
    <property type="nucleotide sequence ID" value="NZ_CP061032.1"/>
</dbReference>
<evidence type="ECO:0000313" key="11">
    <source>
        <dbReference type="EMBL" id="QNP89720.1"/>
    </source>
</evidence>
<keyword evidence="4" id="KW-0175">Coiled coil</keyword>
<evidence type="ECO:0000256" key="1">
    <source>
        <dbReference type="ARBA" id="ARBA00004196"/>
    </source>
</evidence>
<evidence type="ECO:0000256" key="4">
    <source>
        <dbReference type="SAM" id="Coils"/>
    </source>
</evidence>
<keyword evidence="2" id="KW-0328">Glycosyltransferase</keyword>
<dbReference type="InterPro" id="IPR012480">
    <property type="entry name" value="Hepar_II_III_C"/>
</dbReference>
<dbReference type="KEGG" id="cluj:IAU68_08485"/>
<keyword evidence="6" id="KW-0472">Membrane</keyword>
<dbReference type="GO" id="GO:0016757">
    <property type="term" value="F:glycosyltransferase activity"/>
    <property type="evidence" value="ECO:0007669"/>
    <property type="project" value="UniProtKB-KW"/>
</dbReference>
<dbReference type="InterPro" id="IPR001296">
    <property type="entry name" value="Glyco_trans_1"/>
</dbReference>
<dbReference type="SUPFAM" id="SSF53756">
    <property type="entry name" value="UDP-Glycosyltransferase/glycogen phosphorylase"/>
    <property type="match status" value="2"/>
</dbReference>
<dbReference type="GO" id="GO:0030313">
    <property type="term" value="C:cell envelope"/>
    <property type="evidence" value="ECO:0007669"/>
    <property type="project" value="UniProtKB-SubCell"/>
</dbReference>
<feature type="region of interest" description="Disordered" evidence="5">
    <location>
        <begin position="649"/>
        <end position="668"/>
    </location>
</feature>
<keyword evidence="6" id="KW-0812">Transmembrane</keyword>
<accession>A0A7H0JXF4</accession>
<dbReference type="InterPro" id="IPR008929">
    <property type="entry name" value="Chondroitin_lyas"/>
</dbReference>
<evidence type="ECO:0000259" key="8">
    <source>
        <dbReference type="Pfam" id="PF07940"/>
    </source>
</evidence>
<sequence>MATPTNEVLAAYKTGGLHSYQALFMMPGKVPKTQVFHTEVKVSRSVIKMCLSVAAVAWVVAWVLIISHSTELGPVVLTGQLILAVVPGILLFAVAGVLRRRNAAVKLRVEASNKNASDIQRLAEDTSKTAKRLTRVERATANNSNKHIEVADNLGVEVSHRKDTQARHRSLLDQHSAALDQLERHFRTADQHLSGTRSAIDAAIADLSAETARRQAAQARHRKLLDQHTTSVKKFERQLASVEERLNRAEQRHSAVVAGIMKLAAADGVEAAQYVTPSVGSRVLIDALETDDNFAMLLLVRASESAPEDATLTQLRKIVQRLRRMGYLRESAKAMSWVSAKSGKQLDTNREAVLDSEAAMYEGVMPSPADLPDFRPDRNSAVILHMVGKSLPTTQTGYTLRTHYTVMAQKRLGLEPVVAVQAGGDGVAFEHAQTHIVDDIRYVTLGGQARNSIPWDEWLELNIREFAEVVCRERPAIIHVHSDFVNAVIAQIVGERYNIPVVNETRGFWEESWRSRTAKSEKWDDISVVERVAGLPLAYLGRQEREAEFRSRATAVVTLAGVMDEHIHSLADKLELPVNDVRVIPNAVEAKSFPIVSRPLKLASDLQIDEEEVVIGYISSIVEYEGIDTLIKAFALLLAAARKLDQSRDLRPDESEMGGGALDGGATVTPQGLRGTELSAALADTLEEFERGTGLDFGQSSAHALSDELLAHGANPNIRLLIVGDGGEKANLESLVRDLQLEDRVIFTGRVPHEDVLSYYGLIDIFVVPRKPSEVTDLVTPLKPFEAMSTGRACIFSDVRALREIAEEAGSVPTFEAGDSRSLATQLARLSGDSELREQIASESAEWVRNARSWDVNAIKYFELYQDLGLGRELPEFARAFKELTQKGHNPGQLVEILESAEWPSPDGWFVMSPSDQTADEIISDGWRFEGYDPVRLEIGFDWGAPGSKNRSWGFHLHTWEFMDPALQEFDETGSSSWLDWLLDTATDWARFERREAQTDQHEESMTWYDMALSLRMPRLARLLVYAAKSGRQESVIELLPVAIKHCHEILKTKAFNIKNNHGFFAGAACLDWVRVLPGFPYGEKLQESGERRINAMIERQFAPDGGHLEHSPAYHFMLLESFSDAMADGLFEDTDLEAILKRASYAAGWMIQPDGNLVQLGDTDDKVVNSDETSIVDPHTQFIVSDGEQGVADERELAMLPESGFAFVRSPQPTKRGERIDSAYLAFQAGFHSRAHKHADDLSFTWFDRRQSILVDSGRFGYRDLLPKDSPERLKGFYYGAPERQYVESTRAHNTLAPMGEDQERREREPYGSALRRCMQDGKDFLLEGVVKHGTFEHKRVIKLRPHDSLFVEDQILSQSNCEFVSWFNVDGAATLEVDGDTLLFRFPGEDWTLAVSGSGTLVGPVRGGESPLTGWRSRLEGLVEPVWNFGFSKIFSSGTFHTRFHFIDD</sequence>
<comment type="subcellular location">
    <subcellularLocation>
        <location evidence="1">Cell envelope</location>
    </subcellularLocation>
</comment>
<dbReference type="SUPFAM" id="SSF48230">
    <property type="entry name" value="Chondroitin AC/alginate lyase"/>
    <property type="match status" value="1"/>
</dbReference>
<dbReference type="Proteomes" id="UP000642876">
    <property type="component" value="Unassembled WGS sequence"/>
</dbReference>
<dbReference type="CDD" id="cd03801">
    <property type="entry name" value="GT4_PimA-like"/>
    <property type="match status" value="1"/>
</dbReference>
<dbReference type="GO" id="GO:0016829">
    <property type="term" value="F:lyase activity"/>
    <property type="evidence" value="ECO:0007669"/>
    <property type="project" value="InterPro"/>
</dbReference>
<evidence type="ECO:0000259" key="9">
    <source>
        <dbReference type="Pfam" id="PF16889"/>
    </source>
</evidence>
<dbReference type="Pfam" id="PF16889">
    <property type="entry name" value="Hepar_II_III_N"/>
    <property type="match status" value="1"/>
</dbReference>
<keyword evidence="6" id="KW-1133">Transmembrane helix</keyword>
<feature type="domain" description="Heparin-sulfate lyase N-terminal" evidence="9">
    <location>
        <begin position="930"/>
        <end position="1128"/>
    </location>
</feature>
<dbReference type="Gene3D" id="2.70.98.70">
    <property type="match status" value="1"/>
</dbReference>
<dbReference type="InterPro" id="IPR031680">
    <property type="entry name" value="Hepar_II_III_N"/>
</dbReference>
<evidence type="ECO:0000313" key="12">
    <source>
        <dbReference type="Proteomes" id="UP000516235"/>
    </source>
</evidence>
<protein>
    <submittedName>
        <fullName evidence="11">Glycosyltransferase</fullName>
    </submittedName>
</protein>
<evidence type="ECO:0000256" key="5">
    <source>
        <dbReference type="SAM" id="MobiDB-lite"/>
    </source>
</evidence>
<dbReference type="PANTHER" id="PTHR12526:SF629">
    <property type="entry name" value="TEICHURONIC ACID BIOSYNTHESIS GLYCOSYLTRANSFERASE TUAH-RELATED"/>
    <property type="match status" value="1"/>
</dbReference>
<feature type="domain" description="Glycosyl transferase family 1" evidence="7">
    <location>
        <begin position="714"/>
        <end position="845"/>
    </location>
</feature>
<dbReference type="Gene3D" id="3.40.50.2000">
    <property type="entry name" value="Glycogen Phosphorylase B"/>
    <property type="match status" value="2"/>
</dbReference>
<dbReference type="EMBL" id="JACMYE010000001">
    <property type="protein sequence ID" value="MBC3177842.1"/>
    <property type="molecule type" value="Genomic_DNA"/>
</dbReference>
<dbReference type="Pfam" id="PF00534">
    <property type="entry name" value="Glycos_transf_1"/>
    <property type="match status" value="1"/>
</dbReference>
<dbReference type="Proteomes" id="UP000516235">
    <property type="component" value="Chromosome"/>
</dbReference>
<feature type="transmembrane region" description="Helical" evidence="6">
    <location>
        <begin position="77"/>
        <end position="98"/>
    </location>
</feature>
<evidence type="ECO:0000256" key="2">
    <source>
        <dbReference type="ARBA" id="ARBA00022676"/>
    </source>
</evidence>
<evidence type="ECO:0000256" key="3">
    <source>
        <dbReference type="ARBA" id="ARBA00022679"/>
    </source>
</evidence>
<dbReference type="PANTHER" id="PTHR12526">
    <property type="entry name" value="GLYCOSYLTRANSFERASE"/>
    <property type="match status" value="1"/>
</dbReference>
<evidence type="ECO:0000256" key="6">
    <source>
        <dbReference type="SAM" id="Phobius"/>
    </source>
</evidence>
<feature type="transmembrane region" description="Helical" evidence="6">
    <location>
        <begin position="46"/>
        <end position="65"/>
    </location>
</feature>
<dbReference type="EMBL" id="CP061032">
    <property type="protein sequence ID" value="QNP89720.1"/>
    <property type="molecule type" value="Genomic_DNA"/>
</dbReference>
<dbReference type="Gene3D" id="1.50.10.100">
    <property type="entry name" value="Chondroitin AC/alginate lyase"/>
    <property type="match status" value="1"/>
</dbReference>
<gene>
    <name evidence="10" type="ORF">H7348_00715</name>
    <name evidence="11" type="ORF">IAU68_08485</name>
</gene>
<evidence type="ECO:0000313" key="13">
    <source>
        <dbReference type="Proteomes" id="UP000642876"/>
    </source>
</evidence>
<keyword evidence="13" id="KW-1185">Reference proteome</keyword>
<dbReference type="Pfam" id="PF07940">
    <property type="entry name" value="Hepar_II_III_C"/>
    <property type="match status" value="1"/>
</dbReference>
<proteinExistence type="predicted"/>
<name>A0A7H0JXF4_9CORY</name>
<reference evidence="12 13" key="1">
    <citation type="submission" date="2020-08" db="EMBL/GenBank/DDBJ databases">
        <title>novel species in genus Corynebacterium.</title>
        <authorList>
            <person name="Zhang G."/>
        </authorList>
    </citation>
    <scope>NUCLEOTIDE SEQUENCE [LARGE SCALE GENOMIC DNA]</scope>
    <source>
        <strain evidence="12 13">zg-917</strain>
        <strain evidence="11">Zg-917</strain>
    </source>
</reference>
<keyword evidence="3 11" id="KW-0808">Transferase</keyword>
<feature type="domain" description="Heparinase II/III-like C-terminal" evidence="8">
    <location>
        <begin position="1195"/>
        <end position="1400"/>
    </location>
</feature>
<evidence type="ECO:0000259" key="7">
    <source>
        <dbReference type="Pfam" id="PF00534"/>
    </source>
</evidence>
<evidence type="ECO:0000313" key="10">
    <source>
        <dbReference type="EMBL" id="MBC3177842.1"/>
    </source>
</evidence>
<organism evidence="11 12">
    <name type="scientific">Corynebacterium lujinxingii</name>
    <dbReference type="NCBI Taxonomy" id="2763010"/>
    <lineage>
        <taxon>Bacteria</taxon>
        <taxon>Bacillati</taxon>
        <taxon>Actinomycetota</taxon>
        <taxon>Actinomycetes</taxon>
        <taxon>Mycobacteriales</taxon>
        <taxon>Corynebacteriaceae</taxon>
        <taxon>Corynebacterium</taxon>
    </lineage>
</organism>